<dbReference type="InterPro" id="IPR011852">
    <property type="entry name" value="TRAP_TAXI"/>
</dbReference>
<evidence type="ECO:0000256" key="3">
    <source>
        <dbReference type="ARBA" id="ARBA00022729"/>
    </source>
</evidence>
<accession>A0A3E0WQY2</accession>
<dbReference type="SUPFAM" id="SSF53850">
    <property type="entry name" value="Periplasmic binding protein-like II"/>
    <property type="match status" value="1"/>
</dbReference>
<sequence>MEECHDDGENFSKKASILAGAMAALGLAGQVQAGDIELPGTIIWSAYPTGTSGYSQAVAVGNVLQNNYNVNLRVVPGRNDVSRLSPLRSNRSHFSAGGSEAVYAQEAMLNFGSREWGPLPIRTAMYNISDGCSFTFVTAKDANIRTPEDIAGKRVTYVQGAPSLNNAMAALLSYAELTWDDVRKVEVGGYGASIDAVIDGRADVVGGSCNSAPFLRLESSPRGLHFPEFAHANEEAIERVRAHLPWYVPHVAIDGPTIDENEGIEVFTSPYPMLVTMHDQDEDVVYNMVKALHQHYDDYKDNAPGAVGWAMDRQQFENAFVPYHDGAVRYFKEIGVWSDAAEERQQLNLKRQELLMATWEAYVANAPRDADAFAEGWMKARAEALKAHDMVLIADRW</sequence>
<reference evidence="5" key="1">
    <citation type="submission" date="2017-05" db="EMBL/GenBank/DDBJ databases">
        <authorList>
            <person name="Sharma S."/>
            <person name="Sidhu C."/>
            <person name="Pinnaka A.K."/>
        </authorList>
    </citation>
    <scope>NUCLEOTIDE SEQUENCE [LARGE SCALE GENOMIC DNA]</scope>
    <source>
        <strain evidence="5">AK93</strain>
    </source>
</reference>
<organism evidence="4 5">
    <name type="scientific">Alkalilimnicola ehrlichii</name>
    <dbReference type="NCBI Taxonomy" id="351052"/>
    <lineage>
        <taxon>Bacteria</taxon>
        <taxon>Pseudomonadati</taxon>
        <taxon>Pseudomonadota</taxon>
        <taxon>Gammaproteobacteria</taxon>
        <taxon>Chromatiales</taxon>
        <taxon>Ectothiorhodospiraceae</taxon>
        <taxon>Alkalilimnicola</taxon>
    </lineage>
</organism>
<keyword evidence="3" id="KW-0732">Signal</keyword>
<comment type="similarity">
    <text evidence="2">Belongs to the bacterial solute-binding protein SsuA/TauA family.</text>
</comment>
<dbReference type="AlphaFoldDB" id="A0A3E0WQY2"/>
<evidence type="ECO:0000313" key="4">
    <source>
        <dbReference type="EMBL" id="RFA34385.1"/>
    </source>
</evidence>
<dbReference type="NCBIfam" id="TIGR02122">
    <property type="entry name" value="TRAP_TAXI"/>
    <property type="match status" value="1"/>
</dbReference>
<keyword evidence="5" id="KW-1185">Reference proteome</keyword>
<evidence type="ECO:0000313" key="5">
    <source>
        <dbReference type="Proteomes" id="UP000256763"/>
    </source>
</evidence>
<dbReference type="PANTHER" id="PTHR30024">
    <property type="entry name" value="ALIPHATIC SULFONATES-BINDING PROTEIN-RELATED"/>
    <property type="match status" value="1"/>
</dbReference>
<dbReference type="Gene3D" id="3.40.190.10">
    <property type="entry name" value="Periplasmic binding protein-like II"/>
    <property type="match status" value="2"/>
</dbReference>
<gene>
    <name evidence="4" type="ORF">CAL65_15175</name>
</gene>
<comment type="subcellular location">
    <subcellularLocation>
        <location evidence="1">Periplasm</location>
    </subcellularLocation>
</comment>
<dbReference type="Proteomes" id="UP000256763">
    <property type="component" value="Unassembled WGS sequence"/>
</dbReference>
<proteinExistence type="inferred from homology"/>
<evidence type="ECO:0008006" key="6">
    <source>
        <dbReference type="Google" id="ProtNLM"/>
    </source>
</evidence>
<comment type="caution">
    <text evidence="4">The sequence shown here is derived from an EMBL/GenBank/DDBJ whole genome shotgun (WGS) entry which is preliminary data.</text>
</comment>
<protein>
    <recommendedName>
        <fullName evidence="6">C4-dicarboxylate ABC transporter</fullName>
    </recommendedName>
</protein>
<evidence type="ECO:0000256" key="2">
    <source>
        <dbReference type="ARBA" id="ARBA00010742"/>
    </source>
</evidence>
<dbReference type="Pfam" id="PF16868">
    <property type="entry name" value="NMT1_3"/>
    <property type="match status" value="1"/>
</dbReference>
<dbReference type="EMBL" id="NFZW01000016">
    <property type="protein sequence ID" value="RFA34385.1"/>
    <property type="molecule type" value="Genomic_DNA"/>
</dbReference>
<dbReference type="GO" id="GO:0042918">
    <property type="term" value="P:alkanesulfonate transmembrane transport"/>
    <property type="evidence" value="ECO:0007669"/>
    <property type="project" value="TreeGrafter"/>
</dbReference>
<dbReference type="GO" id="GO:0042597">
    <property type="term" value="C:periplasmic space"/>
    <property type="evidence" value="ECO:0007669"/>
    <property type="project" value="UniProtKB-SubCell"/>
</dbReference>
<name>A0A3E0WQY2_9GAMM</name>
<dbReference type="PANTHER" id="PTHR30024:SF47">
    <property type="entry name" value="TAURINE-BINDING PERIPLASMIC PROTEIN"/>
    <property type="match status" value="1"/>
</dbReference>
<evidence type="ECO:0000256" key="1">
    <source>
        <dbReference type="ARBA" id="ARBA00004418"/>
    </source>
</evidence>